<evidence type="ECO:0000256" key="3">
    <source>
        <dbReference type="ARBA" id="ARBA00022490"/>
    </source>
</evidence>
<evidence type="ECO:0000313" key="11">
    <source>
        <dbReference type="EMBL" id="KAK2149412.1"/>
    </source>
</evidence>
<comment type="caution">
    <text evidence="11">The sequence shown here is derived from an EMBL/GenBank/DDBJ whole genome shotgun (WGS) entry which is preliminary data.</text>
</comment>
<proteinExistence type="predicted"/>
<reference evidence="11" key="1">
    <citation type="journal article" date="2023" name="Mol. Biol. Evol.">
        <title>Third-Generation Sequencing Reveals the Adaptive Role of the Epigenome in Three Deep-Sea Polychaetes.</title>
        <authorList>
            <person name="Perez M."/>
            <person name="Aroh O."/>
            <person name="Sun Y."/>
            <person name="Lan Y."/>
            <person name="Juniper S.K."/>
            <person name="Young C.R."/>
            <person name="Angers B."/>
            <person name="Qian P.Y."/>
        </authorList>
    </citation>
    <scope>NUCLEOTIDE SEQUENCE</scope>
    <source>
        <strain evidence="11">P08H-3</strain>
    </source>
</reference>
<evidence type="ECO:0000256" key="8">
    <source>
        <dbReference type="ARBA" id="ARBA00023242"/>
    </source>
</evidence>
<keyword evidence="12" id="KW-1185">Reference proteome</keyword>
<evidence type="ECO:0000256" key="7">
    <source>
        <dbReference type="ARBA" id="ARBA00023212"/>
    </source>
</evidence>
<gene>
    <name evidence="11" type="ORF">LSH36_453g00047</name>
</gene>
<feature type="region of interest" description="Disordered" evidence="9">
    <location>
        <begin position="1250"/>
        <end position="1314"/>
    </location>
</feature>
<evidence type="ECO:0000256" key="9">
    <source>
        <dbReference type="SAM" id="MobiDB-lite"/>
    </source>
</evidence>
<evidence type="ECO:0000259" key="10">
    <source>
        <dbReference type="PROSITE" id="PS50172"/>
    </source>
</evidence>
<feature type="domain" description="BRCT" evidence="10">
    <location>
        <begin position="680"/>
        <end position="777"/>
    </location>
</feature>
<evidence type="ECO:0000256" key="5">
    <source>
        <dbReference type="ARBA" id="ARBA00022763"/>
    </source>
</evidence>
<dbReference type="FunFam" id="3.40.50.10190:FF:000023">
    <property type="entry name" value="DNA topoisomerase II binding protein 1"/>
    <property type="match status" value="1"/>
</dbReference>
<dbReference type="PANTHER" id="PTHR13561">
    <property type="entry name" value="DNA REPLICATION REGULATOR DPB11-RELATED"/>
    <property type="match status" value="1"/>
</dbReference>
<dbReference type="CDD" id="cd17731">
    <property type="entry name" value="BRCT_TopBP1_rpt2_like"/>
    <property type="match status" value="1"/>
</dbReference>
<evidence type="ECO:0000313" key="12">
    <source>
        <dbReference type="Proteomes" id="UP001208570"/>
    </source>
</evidence>
<feature type="region of interest" description="Disordered" evidence="9">
    <location>
        <begin position="471"/>
        <end position="501"/>
    </location>
</feature>
<dbReference type="EMBL" id="JAODUP010000453">
    <property type="protein sequence ID" value="KAK2149412.1"/>
    <property type="molecule type" value="Genomic_DNA"/>
</dbReference>
<dbReference type="InterPro" id="IPR057595">
    <property type="entry name" value="TopB1_SLF1_BRCT"/>
</dbReference>
<feature type="compositionally biased region" description="Polar residues" evidence="9">
    <location>
        <begin position="547"/>
        <end position="565"/>
    </location>
</feature>
<evidence type="ECO:0000256" key="1">
    <source>
        <dbReference type="ARBA" id="ARBA00004123"/>
    </source>
</evidence>
<dbReference type="InterPro" id="IPR049936">
    <property type="entry name" value="TopBP1_BRCT_8"/>
</dbReference>
<dbReference type="Pfam" id="PF00533">
    <property type="entry name" value="BRCT"/>
    <property type="match status" value="4"/>
</dbReference>
<keyword evidence="3" id="KW-0963">Cytoplasm</keyword>
<feature type="region of interest" description="Disordered" evidence="9">
    <location>
        <begin position="1384"/>
        <end position="1410"/>
    </location>
</feature>
<dbReference type="InterPro" id="IPR036420">
    <property type="entry name" value="BRCT_dom_sf"/>
</dbReference>
<dbReference type="CDD" id="cd17718">
    <property type="entry name" value="BRCT_TopBP1_rpt3"/>
    <property type="match status" value="1"/>
</dbReference>
<dbReference type="CDD" id="cd17749">
    <property type="entry name" value="BRCT_TopBP1_rpt4"/>
    <property type="match status" value="1"/>
</dbReference>
<evidence type="ECO:0000256" key="2">
    <source>
        <dbReference type="ARBA" id="ARBA00004300"/>
    </source>
</evidence>
<keyword evidence="7" id="KW-0206">Cytoskeleton</keyword>
<feature type="region of interest" description="Disordered" evidence="9">
    <location>
        <begin position="541"/>
        <end position="582"/>
    </location>
</feature>
<dbReference type="Pfam" id="PF12738">
    <property type="entry name" value="PTCB-BRCT"/>
    <property type="match status" value="2"/>
</dbReference>
<comment type="subcellular location">
    <subcellularLocation>
        <location evidence="2">Cytoplasm</location>
        <location evidence="2">Cytoskeleton</location>
        <location evidence="2">Microtubule organizing center</location>
        <location evidence="2">Centrosome</location>
    </subcellularLocation>
    <subcellularLocation>
        <location evidence="1">Nucleus</location>
    </subcellularLocation>
</comment>
<feature type="domain" description="BRCT" evidence="10">
    <location>
        <begin position="1417"/>
        <end position="1499"/>
    </location>
</feature>
<feature type="region of interest" description="Disordered" evidence="9">
    <location>
        <begin position="1153"/>
        <end position="1223"/>
    </location>
</feature>
<feature type="non-terminal residue" evidence="11">
    <location>
        <position position="1"/>
    </location>
</feature>
<feature type="compositionally biased region" description="Polar residues" evidence="9">
    <location>
        <begin position="1656"/>
        <end position="1666"/>
    </location>
</feature>
<dbReference type="Pfam" id="PF23294">
    <property type="entry name" value="BRCT_TopB1_SLF1"/>
    <property type="match status" value="1"/>
</dbReference>
<feature type="region of interest" description="Disordered" evidence="9">
    <location>
        <begin position="856"/>
        <end position="939"/>
    </location>
</feature>
<feature type="compositionally biased region" description="Polar residues" evidence="9">
    <location>
        <begin position="1253"/>
        <end position="1263"/>
    </location>
</feature>
<evidence type="ECO:0000256" key="6">
    <source>
        <dbReference type="ARBA" id="ARBA00023204"/>
    </source>
</evidence>
<dbReference type="FunFam" id="3.40.50.10190:FF:000028">
    <property type="entry name" value="DNA topoisomerase 2-binding protein 1 isoform X1"/>
    <property type="match status" value="1"/>
</dbReference>
<keyword evidence="5" id="KW-0227">DNA damage</keyword>
<protein>
    <recommendedName>
        <fullName evidence="10">BRCT domain-containing protein</fullName>
    </recommendedName>
</protein>
<feature type="compositionally biased region" description="Polar residues" evidence="9">
    <location>
        <begin position="795"/>
        <end position="821"/>
    </location>
</feature>
<feature type="compositionally biased region" description="Acidic residues" evidence="9">
    <location>
        <begin position="1201"/>
        <end position="1218"/>
    </location>
</feature>
<name>A0AAD9JA40_9ANNE</name>
<feature type="compositionally biased region" description="Basic and acidic residues" evidence="9">
    <location>
        <begin position="856"/>
        <end position="868"/>
    </location>
</feature>
<dbReference type="CDD" id="cd17728">
    <property type="entry name" value="BRCT_TopBP1_rpt8"/>
    <property type="match status" value="1"/>
</dbReference>
<dbReference type="InterPro" id="IPR001357">
    <property type="entry name" value="BRCT_dom"/>
</dbReference>
<dbReference type="PROSITE" id="PS50172">
    <property type="entry name" value="BRCT"/>
    <property type="match status" value="5"/>
</dbReference>
<feature type="domain" description="BRCT" evidence="10">
    <location>
        <begin position="360"/>
        <end position="450"/>
    </location>
</feature>
<dbReference type="GO" id="GO:0033314">
    <property type="term" value="P:mitotic DNA replication checkpoint signaling"/>
    <property type="evidence" value="ECO:0007669"/>
    <property type="project" value="TreeGrafter"/>
</dbReference>
<keyword evidence="4" id="KW-0677">Repeat</keyword>
<evidence type="ECO:0000256" key="4">
    <source>
        <dbReference type="ARBA" id="ARBA00022737"/>
    </source>
</evidence>
<feature type="domain" description="BRCT" evidence="10">
    <location>
        <begin position="186"/>
        <end position="275"/>
    </location>
</feature>
<keyword evidence="6" id="KW-0234">DNA repair</keyword>
<dbReference type="CDD" id="cd17738">
    <property type="entry name" value="BRCT_TopBP1_rpt7"/>
    <property type="match status" value="1"/>
</dbReference>
<feature type="region of interest" description="Disordered" evidence="9">
    <location>
        <begin position="772"/>
        <end position="821"/>
    </location>
</feature>
<sequence>ALPKMAHPIFSLTMQGLIISCTSLEKETRERIHKYVQWMSGEASKDFHQNVTHLVAGEVGSKKYLVAAKLKKKIMSPESTLKVREVSGFDSFVDATLSSERSIFRTRSSRSRGWIHGRRLARGDVTVVNKATMAYQELKKRYGQKLNPDAITKIIICEIYKHASKESADTAAHWFVKGDDPAYDKYRCPLFKGFVITVSGLESTERGKIKDIVGKQGGKYSGEMKINECTHLIINMPRGQKYEFAKQWKIHIVSPKWLYDSLDIGYSLEESNYPVGQKKLMEADRKGHATSTPTNVQDKLSDMPDVSTIPLTHINETNMTMLSNMSTCSIRNQSMAYANQSELRPNYAEVLESVDLTKPKNNMFLDGCKLFLSGFKGPVLEKMRKIINIGGGTRLNQITENVSHIVMGERVDSHIKELEQNSYRPYIVSTDWIVACYLAGETMSEEAYSCLDLPSIDVATPKAKSTKLLLRKQKSSRTEPYQEGDRLTTVAPPGDPAPSEGAADMEELLSQYLPENISKGTMGESTLMRAAEMGEEIINQEGRQDEPASQNETLTAHPANQSAPENNDADNHQDMDTIDPDATIDEGESLLFLNKQFVILGFDATSEQEMSLLIRHYKGTVLPVTTRKVPDYAVVPVFGCPVTLTAADIVTNAWVQMCIEQEELLALDSDPIFQPITVIPGSTPLKGCVLSVSGYIGTERDVIIHMAAVLGAVVQDYFVKKANAAKKLAASTHLVVNQAEGSKYSAAKKWKIPAVTKHWLVECAKQNKRLDERSFSVDPPQIQDTTPAQKRVMAQQANVDVDQGTSTSGENQLGANVSKDSASTGRFVCMEVEEDNGRQPDSNLHDKMDISHEVIYPKRPPADIESQKENYSGVDQRNADTRPRRSSVHAESGQIKGPASGEGRLHRRAESSCSTNQRTESSFNTTPSTIKCTSSNRPNHVNNRVRELVAEMKSSPVNRTPSTTTTSDSHQLEKSFHAKFDLTEAIEELQSPATPRTPNGTKQAKKKSLSLEEVFTYNLDLAIKNQSDAKRSCINDRTPFSQRVRSALVEEEEEPPGPLHGVIIAVSKKLSAQQSEYNNTAAKLGADYRWTYDSSCTHFIFQGRLNDANKEFRLAKDQGKIIVSPYWLMMCEEQNCRVDEALFPHTYNPKLSLDLTPARSTRRSARARRDSAKSTGSTSTEAPSTRKGMDKAKFSGLDATQSDEEMAQVAENVEDEERETNTQALVKDLKTLMAATRTYSRGKRNYRRFDSFSRATSQESTGSAERKKLSSGSGSSPYTDKGEKRPSRLRNSRSKPETQSEASQMIEVSWDDPAAREQQEKLALDLGKHSESLSDHGNNYIEEKKDNITDQDDTMLANIPQVSNYTSPAADQPLSTKEHCPALPEVDSRQAPSSPRSVESEGENVEKKTNLAATPHYVLMSGMGQQEREEYGLLVEQLGGTVLDSAQYDPKCSHLIVGNPARNEKVLSSIAAGKWVLYKSYYDACREAGKFVEEEPHEWGSIHTESLLKGASAQVTKLAQAAHRWRESLHDDDNNKLKGAFDSWKVMLLTDKKKENGFRRLLEAGGGYVVTDKYPCLELENVTHAFIDVNKIKYKIDLEELVTAGIHCLRPEYIAAYLMDQPPPDPKMYYIQEVLPLITEISGDVKKRKAAGMEPQNATPTKRSRR</sequence>
<dbReference type="FunFam" id="3.40.50.10190:FF:000018">
    <property type="entry name" value="DNA topoisomerase 2-binding protein 1"/>
    <property type="match status" value="1"/>
</dbReference>
<dbReference type="PANTHER" id="PTHR13561:SF20">
    <property type="entry name" value="DNA TOPOISOMERASE 2-BINDING PROTEIN 1"/>
    <property type="match status" value="1"/>
</dbReference>
<dbReference type="SMART" id="SM00292">
    <property type="entry name" value="BRCT"/>
    <property type="match status" value="8"/>
</dbReference>
<dbReference type="GO" id="GO:0007095">
    <property type="term" value="P:mitotic G2 DNA damage checkpoint signaling"/>
    <property type="evidence" value="ECO:0007669"/>
    <property type="project" value="TreeGrafter"/>
</dbReference>
<dbReference type="Gene3D" id="3.40.50.10190">
    <property type="entry name" value="BRCT domain"/>
    <property type="match status" value="8"/>
</dbReference>
<keyword evidence="8" id="KW-0539">Nucleus</keyword>
<organism evidence="11 12">
    <name type="scientific">Paralvinella palmiformis</name>
    <dbReference type="NCBI Taxonomy" id="53620"/>
    <lineage>
        <taxon>Eukaryota</taxon>
        <taxon>Metazoa</taxon>
        <taxon>Spiralia</taxon>
        <taxon>Lophotrochozoa</taxon>
        <taxon>Annelida</taxon>
        <taxon>Polychaeta</taxon>
        <taxon>Sedentaria</taxon>
        <taxon>Canalipalpata</taxon>
        <taxon>Terebellida</taxon>
        <taxon>Terebelliformia</taxon>
        <taxon>Alvinellidae</taxon>
        <taxon>Paralvinella</taxon>
    </lineage>
</organism>
<dbReference type="FunFam" id="3.40.50.10190:FF:000021">
    <property type="entry name" value="DNA topoisomerase II binding protein 1"/>
    <property type="match status" value="1"/>
</dbReference>
<feature type="domain" description="BRCT" evidence="10">
    <location>
        <begin position="1054"/>
        <end position="1145"/>
    </location>
</feature>
<accession>A0AAD9JA40</accession>
<dbReference type="GO" id="GO:0006281">
    <property type="term" value="P:DNA repair"/>
    <property type="evidence" value="ECO:0007669"/>
    <property type="project" value="UniProtKB-KW"/>
</dbReference>
<dbReference type="SUPFAM" id="SSF52113">
    <property type="entry name" value="BRCT domain"/>
    <property type="match status" value="6"/>
</dbReference>
<dbReference type="FunFam" id="3.40.50.10190:FF:000010">
    <property type="entry name" value="DNA topoisomerase II binding protein 1"/>
    <property type="match status" value="1"/>
</dbReference>
<dbReference type="CDD" id="cd17727">
    <property type="entry name" value="BRCT_TopBP1_rpt6"/>
    <property type="match status" value="1"/>
</dbReference>
<feature type="compositionally biased region" description="Polar residues" evidence="9">
    <location>
        <begin position="911"/>
        <end position="939"/>
    </location>
</feature>
<dbReference type="Proteomes" id="UP001208570">
    <property type="component" value="Unassembled WGS sequence"/>
</dbReference>
<dbReference type="FunFam" id="3.40.50.10190:FF:000057">
    <property type="entry name" value="Transcription coactivator"/>
    <property type="match status" value="1"/>
</dbReference>
<dbReference type="InterPro" id="IPR059215">
    <property type="entry name" value="BRCT2_TopBP1-like"/>
</dbReference>
<feature type="region of interest" description="Disordered" evidence="9">
    <location>
        <begin position="1646"/>
        <end position="1666"/>
    </location>
</feature>
<dbReference type="GO" id="GO:0005634">
    <property type="term" value="C:nucleus"/>
    <property type="evidence" value="ECO:0007669"/>
    <property type="project" value="UniProtKB-SubCell"/>
</dbReference>
<dbReference type="GO" id="GO:0005813">
    <property type="term" value="C:centrosome"/>
    <property type="evidence" value="ECO:0007669"/>
    <property type="project" value="UniProtKB-SubCell"/>
</dbReference>
<dbReference type="GO" id="GO:0006270">
    <property type="term" value="P:DNA replication initiation"/>
    <property type="evidence" value="ECO:0007669"/>
    <property type="project" value="TreeGrafter"/>
</dbReference>